<evidence type="ECO:0000256" key="5">
    <source>
        <dbReference type="ARBA" id="ARBA00023242"/>
    </source>
</evidence>
<keyword evidence="3" id="KW-0238">DNA-binding</keyword>
<keyword evidence="9" id="KW-1185">Reference proteome</keyword>
<evidence type="ECO:0000313" key="9">
    <source>
        <dbReference type="Proteomes" id="UP001141552"/>
    </source>
</evidence>
<proteinExistence type="predicted"/>
<evidence type="ECO:0000256" key="2">
    <source>
        <dbReference type="ARBA" id="ARBA00023015"/>
    </source>
</evidence>
<organism evidence="8 9">
    <name type="scientific">Turnera subulata</name>
    <dbReference type="NCBI Taxonomy" id="218843"/>
    <lineage>
        <taxon>Eukaryota</taxon>
        <taxon>Viridiplantae</taxon>
        <taxon>Streptophyta</taxon>
        <taxon>Embryophyta</taxon>
        <taxon>Tracheophyta</taxon>
        <taxon>Spermatophyta</taxon>
        <taxon>Magnoliopsida</taxon>
        <taxon>eudicotyledons</taxon>
        <taxon>Gunneridae</taxon>
        <taxon>Pentapetalae</taxon>
        <taxon>rosids</taxon>
        <taxon>fabids</taxon>
        <taxon>Malpighiales</taxon>
        <taxon>Passifloraceae</taxon>
        <taxon>Turnera</taxon>
    </lineage>
</organism>
<comment type="subcellular location">
    <subcellularLocation>
        <location evidence="1">Nucleus</location>
    </subcellularLocation>
</comment>
<keyword evidence="5" id="KW-0539">Nucleus</keyword>
<evidence type="ECO:0000256" key="1">
    <source>
        <dbReference type="ARBA" id="ARBA00004123"/>
    </source>
</evidence>
<dbReference type="Gene3D" id="2.170.150.80">
    <property type="entry name" value="NAC domain"/>
    <property type="match status" value="1"/>
</dbReference>
<dbReference type="PANTHER" id="PTHR31744:SF210">
    <property type="entry name" value="NAC DOMAIN-CONTAINING PROTEIN 86-LIKE"/>
    <property type="match status" value="1"/>
</dbReference>
<keyword evidence="2" id="KW-0805">Transcription regulation</keyword>
<evidence type="ECO:0000256" key="3">
    <source>
        <dbReference type="ARBA" id="ARBA00023125"/>
    </source>
</evidence>
<dbReference type="Proteomes" id="UP001141552">
    <property type="component" value="Unassembled WGS sequence"/>
</dbReference>
<dbReference type="GO" id="GO:0003677">
    <property type="term" value="F:DNA binding"/>
    <property type="evidence" value="ECO:0007669"/>
    <property type="project" value="UniProtKB-KW"/>
</dbReference>
<evidence type="ECO:0000256" key="4">
    <source>
        <dbReference type="ARBA" id="ARBA00023163"/>
    </source>
</evidence>
<dbReference type="AlphaFoldDB" id="A0A9Q0F6P5"/>
<dbReference type="InterPro" id="IPR003441">
    <property type="entry name" value="NAC-dom"/>
</dbReference>
<dbReference type="GO" id="GO:0006355">
    <property type="term" value="P:regulation of DNA-templated transcription"/>
    <property type="evidence" value="ECO:0007669"/>
    <property type="project" value="InterPro"/>
</dbReference>
<name>A0A9Q0F6P5_9ROSI</name>
<dbReference type="SUPFAM" id="SSF101941">
    <property type="entry name" value="NAC domain"/>
    <property type="match status" value="1"/>
</dbReference>
<dbReference type="Pfam" id="PF02365">
    <property type="entry name" value="NAM"/>
    <property type="match status" value="1"/>
</dbReference>
<feature type="domain" description="NAC" evidence="7">
    <location>
        <begin position="6"/>
        <end position="156"/>
    </location>
</feature>
<reference evidence="8" key="2">
    <citation type="journal article" date="2023" name="Plants (Basel)">
        <title>Annotation of the Turnera subulata (Passifloraceae) Draft Genome Reveals the S-Locus Evolved after the Divergence of Turneroideae from Passifloroideae in a Stepwise Manner.</title>
        <authorList>
            <person name="Henning P.M."/>
            <person name="Roalson E.H."/>
            <person name="Mir W."/>
            <person name="McCubbin A.G."/>
            <person name="Shore J.S."/>
        </authorList>
    </citation>
    <scope>NUCLEOTIDE SEQUENCE</scope>
    <source>
        <strain evidence="8">F60SS</strain>
    </source>
</reference>
<evidence type="ECO:0000256" key="6">
    <source>
        <dbReference type="SAM" id="MobiDB-lite"/>
    </source>
</evidence>
<evidence type="ECO:0000313" key="8">
    <source>
        <dbReference type="EMBL" id="KAJ4825938.1"/>
    </source>
</evidence>
<dbReference type="InterPro" id="IPR036093">
    <property type="entry name" value="NAC_dom_sf"/>
</dbReference>
<feature type="region of interest" description="Disordered" evidence="6">
    <location>
        <begin position="215"/>
        <end position="240"/>
    </location>
</feature>
<comment type="caution">
    <text evidence="8">The sequence shown here is derived from an EMBL/GenBank/DDBJ whole genome shotgun (WGS) entry which is preliminary data.</text>
</comment>
<sequence>MGKGLLAPGFRFHPTDVELIRYYLRRKVLRRMLHFDLIAEVEIYKFSPWDLTEQSRLKTGDLKWYFFCPRGKKYSTGSRMNRATESGYWKPTGKDRCVNYNNEVAGMIKTLIFHTGKSPKGERTDWVMHEYRLEEKEWVECGIPQDAYVLCVIFKKDGVGPKNCAQYGAPFNEDEWDDDDDDDENVDNNVLGLVPVGGTSTTVPVYNEFSSIFTSSDVPPSKDKASASVPPALDVSNNNVSKESSQVVNVEEEVNSGTASSLAVVSEPASLLPVDPRCCSSTRSSEILPPAYGLPPVVSFAGGSCSDDAYLPPPAVTDVVTDVVAPSSDVYGSLPIVVDAYGSSDGFAPSANASGPPQMASDAPWFDAPAIDIEDDDIRALLASLAEDGNDKDEMVNHPIPGSDVPLNMYDFGDFSPGEDGQFLELIDLDVPLDFSAEGQGHGGGV</sequence>
<dbReference type="PANTHER" id="PTHR31744">
    <property type="entry name" value="PROTEIN CUP-SHAPED COTYLEDON 2-RELATED"/>
    <property type="match status" value="1"/>
</dbReference>
<keyword evidence="4" id="KW-0804">Transcription</keyword>
<gene>
    <name evidence="8" type="ORF">Tsubulata_011171</name>
</gene>
<accession>A0A9Q0F6P5</accession>
<protein>
    <recommendedName>
        <fullName evidence="7">NAC domain-containing protein</fullName>
    </recommendedName>
</protein>
<dbReference type="OrthoDB" id="1882472at2759"/>
<dbReference type="GO" id="GO:0005634">
    <property type="term" value="C:nucleus"/>
    <property type="evidence" value="ECO:0007669"/>
    <property type="project" value="UniProtKB-SubCell"/>
</dbReference>
<dbReference type="PROSITE" id="PS51005">
    <property type="entry name" value="NAC"/>
    <property type="match status" value="1"/>
</dbReference>
<dbReference type="EMBL" id="JAKUCV010006776">
    <property type="protein sequence ID" value="KAJ4825938.1"/>
    <property type="molecule type" value="Genomic_DNA"/>
</dbReference>
<dbReference type="FunFam" id="2.170.150.80:FF:000002">
    <property type="entry name" value="Nac domain-containing protein 86"/>
    <property type="match status" value="1"/>
</dbReference>
<evidence type="ECO:0000259" key="7">
    <source>
        <dbReference type="PROSITE" id="PS51005"/>
    </source>
</evidence>
<reference evidence="8" key="1">
    <citation type="submission" date="2022-02" db="EMBL/GenBank/DDBJ databases">
        <authorList>
            <person name="Henning P.M."/>
            <person name="McCubbin A.G."/>
            <person name="Shore J.S."/>
        </authorList>
    </citation>
    <scope>NUCLEOTIDE SEQUENCE</scope>
    <source>
        <strain evidence="8">F60SS</strain>
        <tissue evidence="8">Leaves</tissue>
    </source>
</reference>